<gene>
    <name evidence="1" type="ORF">LCGC14_1858940</name>
</gene>
<accession>A0A0F9J753</accession>
<comment type="caution">
    <text evidence="1">The sequence shown here is derived from an EMBL/GenBank/DDBJ whole genome shotgun (WGS) entry which is preliminary data.</text>
</comment>
<proteinExistence type="predicted"/>
<name>A0A0F9J753_9ZZZZ</name>
<protein>
    <submittedName>
        <fullName evidence="1">Uncharacterized protein</fullName>
    </submittedName>
</protein>
<sequence length="45" mass="4920">MGKCIICSGKYSVGIVARTPTNEPVCGKHLVAIIKHLQKLKKEIN</sequence>
<dbReference type="EMBL" id="LAZR01018787">
    <property type="protein sequence ID" value="KKL95002.1"/>
    <property type="molecule type" value="Genomic_DNA"/>
</dbReference>
<reference evidence="1" key="1">
    <citation type="journal article" date="2015" name="Nature">
        <title>Complex archaea that bridge the gap between prokaryotes and eukaryotes.</title>
        <authorList>
            <person name="Spang A."/>
            <person name="Saw J.H."/>
            <person name="Jorgensen S.L."/>
            <person name="Zaremba-Niedzwiedzka K."/>
            <person name="Martijn J."/>
            <person name="Lind A.E."/>
            <person name="van Eijk R."/>
            <person name="Schleper C."/>
            <person name="Guy L."/>
            <person name="Ettema T.J."/>
        </authorList>
    </citation>
    <scope>NUCLEOTIDE SEQUENCE</scope>
</reference>
<organism evidence="1">
    <name type="scientific">marine sediment metagenome</name>
    <dbReference type="NCBI Taxonomy" id="412755"/>
    <lineage>
        <taxon>unclassified sequences</taxon>
        <taxon>metagenomes</taxon>
        <taxon>ecological metagenomes</taxon>
    </lineage>
</organism>
<dbReference type="AlphaFoldDB" id="A0A0F9J753"/>
<evidence type="ECO:0000313" key="1">
    <source>
        <dbReference type="EMBL" id="KKL95002.1"/>
    </source>
</evidence>